<keyword evidence="1" id="KW-0472">Membrane</keyword>
<dbReference type="AlphaFoldDB" id="M1CEG6"/>
<reference evidence="2" key="2">
    <citation type="submission" date="2015-06" db="UniProtKB">
        <authorList>
            <consortium name="EnsemblPlants"/>
        </authorList>
    </citation>
    <scope>IDENTIFICATION</scope>
    <source>
        <strain evidence="2">DM1-3 516 R44</strain>
    </source>
</reference>
<keyword evidence="1" id="KW-0812">Transmembrane</keyword>
<dbReference type="Gramene" id="PGSC0003DMT400065705">
    <property type="protein sequence ID" value="PGSC0003DMT400065705"/>
    <property type="gene ID" value="PGSC0003DMG400025564"/>
</dbReference>
<accession>M1CEG6</accession>
<dbReference type="InParanoid" id="M1CEG6"/>
<organism evidence="2 3">
    <name type="scientific">Solanum tuberosum</name>
    <name type="common">Potato</name>
    <dbReference type="NCBI Taxonomy" id="4113"/>
    <lineage>
        <taxon>Eukaryota</taxon>
        <taxon>Viridiplantae</taxon>
        <taxon>Streptophyta</taxon>
        <taxon>Embryophyta</taxon>
        <taxon>Tracheophyta</taxon>
        <taxon>Spermatophyta</taxon>
        <taxon>Magnoliopsida</taxon>
        <taxon>eudicotyledons</taxon>
        <taxon>Gunneridae</taxon>
        <taxon>Pentapetalae</taxon>
        <taxon>asterids</taxon>
        <taxon>lamiids</taxon>
        <taxon>Solanales</taxon>
        <taxon>Solanaceae</taxon>
        <taxon>Solanoideae</taxon>
        <taxon>Solaneae</taxon>
        <taxon>Solanum</taxon>
    </lineage>
</organism>
<dbReference type="EnsemblPlants" id="PGSC0003DMT400065705">
    <property type="protein sequence ID" value="PGSC0003DMT400065705"/>
    <property type="gene ID" value="PGSC0003DMG400025564"/>
</dbReference>
<dbReference type="PaxDb" id="4113-PGSC0003DMT400065705"/>
<evidence type="ECO:0000313" key="3">
    <source>
        <dbReference type="Proteomes" id="UP000011115"/>
    </source>
</evidence>
<keyword evidence="1" id="KW-1133">Transmembrane helix</keyword>
<keyword evidence="3" id="KW-1185">Reference proteome</keyword>
<feature type="transmembrane region" description="Helical" evidence="1">
    <location>
        <begin position="27"/>
        <end position="47"/>
    </location>
</feature>
<protein>
    <submittedName>
        <fullName evidence="2">Uncharacterized protein</fullName>
    </submittedName>
</protein>
<proteinExistence type="predicted"/>
<reference evidence="3" key="1">
    <citation type="journal article" date="2011" name="Nature">
        <title>Genome sequence and analysis of the tuber crop potato.</title>
        <authorList>
            <consortium name="The Potato Genome Sequencing Consortium"/>
        </authorList>
    </citation>
    <scope>NUCLEOTIDE SEQUENCE [LARGE SCALE GENOMIC DNA]</scope>
    <source>
        <strain evidence="3">cv. DM1-3 516 R44</strain>
    </source>
</reference>
<dbReference type="Proteomes" id="UP000011115">
    <property type="component" value="Unassembled WGS sequence"/>
</dbReference>
<dbReference type="HOGENOM" id="CLU_2817413_0_0_1"/>
<evidence type="ECO:0000313" key="2">
    <source>
        <dbReference type="EnsemblPlants" id="PGSC0003DMT400065705"/>
    </source>
</evidence>
<name>M1CEG6_SOLTU</name>
<sequence>MGTAACYCYCTTGADDATTGLDSRVRAIGLESLEFVVVCLLYVAWIWKGKGMGSVAAVARCWNFWFF</sequence>
<evidence type="ECO:0000256" key="1">
    <source>
        <dbReference type="SAM" id="Phobius"/>
    </source>
</evidence>